<organism evidence="4 5">
    <name type="scientific">Clostridium botulinum CFSAN001627</name>
    <dbReference type="NCBI Taxonomy" id="1232189"/>
    <lineage>
        <taxon>Bacteria</taxon>
        <taxon>Bacillati</taxon>
        <taxon>Bacillota</taxon>
        <taxon>Clostridia</taxon>
        <taxon>Eubacteriales</taxon>
        <taxon>Clostridiaceae</taxon>
        <taxon>Clostridium</taxon>
    </lineage>
</organism>
<dbReference type="GO" id="GO:0016787">
    <property type="term" value="F:hydrolase activity"/>
    <property type="evidence" value="ECO:0007669"/>
    <property type="project" value="UniProtKB-KW"/>
</dbReference>
<gene>
    <name evidence="4" type="ORF">CFSAN001627_25761</name>
</gene>
<dbReference type="GO" id="GO:0004386">
    <property type="term" value="F:helicase activity"/>
    <property type="evidence" value="ECO:0007669"/>
    <property type="project" value="UniProtKB-KW"/>
</dbReference>
<dbReference type="PANTHER" id="PTHR45626:SF22">
    <property type="entry name" value="DNA REPAIR PROTEIN RAD5"/>
    <property type="match status" value="1"/>
</dbReference>
<comment type="caution">
    <text evidence="4">The sequence shown here is derived from an EMBL/GenBank/DDBJ whole genome shotgun (WGS) entry which is preliminary data.</text>
</comment>
<dbReference type="Gene3D" id="3.40.50.300">
    <property type="entry name" value="P-loop containing nucleotide triphosphate hydrolases"/>
    <property type="match status" value="1"/>
</dbReference>
<evidence type="ECO:0000256" key="2">
    <source>
        <dbReference type="ARBA" id="ARBA00022801"/>
    </source>
</evidence>
<dbReference type="PANTHER" id="PTHR45626">
    <property type="entry name" value="TRANSCRIPTION TERMINATION FACTOR 2-RELATED"/>
    <property type="match status" value="1"/>
</dbReference>
<proteinExistence type="predicted"/>
<keyword evidence="4" id="KW-0347">Helicase</keyword>
<protein>
    <submittedName>
        <fullName evidence="4">Helicase, Snf2 family protein</fullName>
    </submittedName>
</protein>
<dbReference type="SUPFAM" id="SSF52540">
    <property type="entry name" value="P-loop containing nucleoside triphosphate hydrolases"/>
    <property type="match status" value="1"/>
</dbReference>
<dbReference type="PATRIC" id="fig|1232189.3.peg.4019"/>
<reference evidence="4 5" key="1">
    <citation type="submission" date="2012-10" db="EMBL/GenBank/DDBJ databases">
        <authorList>
            <person name="Strain E.A."/>
            <person name="Brown E."/>
            <person name="Allard M.W."/>
            <person name="Gonzalez-Escalona N."/>
            <person name="Timme R."/>
        </authorList>
    </citation>
    <scope>NUCLEOTIDE SEQUENCE [LARGE SCALE GENOMIC DNA]</scope>
    <source>
        <strain evidence="4 5">CFSAN001627</strain>
    </source>
</reference>
<dbReference type="GO" id="GO:0006281">
    <property type="term" value="P:DNA repair"/>
    <property type="evidence" value="ECO:0007669"/>
    <property type="project" value="TreeGrafter"/>
</dbReference>
<dbReference type="InterPro" id="IPR050628">
    <property type="entry name" value="SNF2_RAD54_helicase_TF"/>
</dbReference>
<dbReference type="Proteomes" id="UP000011944">
    <property type="component" value="Unassembled WGS sequence"/>
</dbReference>
<evidence type="ECO:0000256" key="3">
    <source>
        <dbReference type="ARBA" id="ARBA00022840"/>
    </source>
</evidence>
<accession>M1ZMY2</accession>
<sequence>PWWNPAIEDQATDRAHRIGQKNLVQVIKLVCKGTIEEKIIMLQEDKKELINNVMNSDLKNAHLINTLSKEEILDLLT</sequence>
<evidence type="ECO:0000256" key="1">
    <source>
        <dbReference type="ARBA" id="ARBA00022741"/>
    </source>
</evidence>
<evidence type="ECO:0000313" key="5">
    <source>
        <dbReference type="Proteomes" id="UP000011944"/>
    </source>
</evidence>
<keyword evidence="2" id="KW-0378">Hydrolase</keyword>
<feature type="non-terminal residue" evidence="4">
    <location>
        <position position="1"/>
    </location>
</feature>
<dbReference type="GO" id="GO:0005524">
    <property type="term" value="F:ATP binding"/>
    <property type="evidence" value="ECO:0007669"/>
    <property type="project" value="UniProtKB-KW"/>
</dbReference>
<name>M1ZMY2_CLOBO</name>
<reference evidence="4 5" key="2">
    <citation type="submission" date="2013-03" db="EMBL/GenBank/DDBJ databases">
        <title>Diversity in Clostridium botulinum.</title>
        <authorList>
            <person name="Timme R.E."/>
            <person name="Allard M."/>
            <person name="Luo Y."/>
            <person name="Strain E."/>
            <person name="Gonzalez-Escalona N."/>
            <person name="Brown E."/>
        </authorList>
    </citation>
    <scope>NUCLEOTIDE SEQUENCE [LARGE SCALE GENOMIC DNA]</scope>
    <source>
        <strain evidence="4 5">CFSAN001627</strain>
    </source>
</reference>
<dbReference type="EMBL" id="AMXI01001635">
    <property type="protein sequence ID" value="EKN37026.1"/>
    <property type="molecule type" value="Genomic_DNA"/>
</dbReference>
<evidence type="ECO:0000313" key="4">
    <source>
        <dbReference type="EMBL" id="EKN37026.1"/>
    </source>
</evidence>
<dbReference type="GO" id="GO:0008094">
    <property type="term" value="F:ATP-dependent activity, acting on DNA"/>
    <property type="evidence" value="ECO:0007669"/>
    <property type="project" value="TreeGrafter"/>
</dbReference>
<keyword evidence="3" id="KW-0067">ATP-binding</keyword>
<keyword evidence="1" id="KW-0547">Nucleotide-binding</keyword>
<dbReference type="InterPro" id="IPR027417">
    <property type="entry name" value="P-loop_NTPase"/>
</dbReference>
<dbReference type="AlphaFoldDB" id="M1ZMY2"/>